<feature type="region of interest" description="Disordered" evidence="6">
    <location>
        <begin position="53"/>
        <end position="85"/>
    </location>
</feature>
<evidence type="ECO:0000256" key="3">
    <source>
        <dbReference type="ARBA" id="ARBA00022490"/>
    </source>
</evidence>
<dbReference type="InterPro" id="IPR027444">
    <property type="entry name" value="H-NS_C_dom"/>
</dbReference>
<dbReference type="Pfam" id="PF00816">
    <property type="entry name" value="Histone_HNS"/>
    <property type="match status" value="1"/>
</dbReference>
<dbReference type="AlphaFoldDB" id="A0A158JU98"/>
<feature type="domain" description="DNA-binding protein H-NS-like C-terminal" evidence="7">
    <location>
        <begin position="60"/>
        <end position="99"/>
    </location>
</feature>
<comment type="caution">
    <text evidence="8">The sequence shown here is derived from an EMBL/GenBank/DDBJ whole genome shotgun (WGS) entry which is preliminary data.</text>
</comment>
<comment type="subcellular location">
    <subcellularLocation>
        <location evidence="1">Cytoplasm</location>
        <location evidence="1">Nucleoid</location>
    </subcellularLocation>
</comment>
<proteinExistence type="inferred from homology"/>
<sequence>MAYTSPQVSELLAQRNALEKQLSEAREKEARLALIEIVQKMREYGISLHDLIGRKPAPEPVQPQEGAAKYRDPLTGATWSGRGRAPHWIAGKDREAYRISERADADAEAEAEAEADAEAMAGAQASLFPDAG</sequence>
<gene>
    <name evidence="8" type="ORF">AWB66_04679</name>
</gene>
<dbReference type="STRING" id="326475.AWB66_04679"/>
<evidence type="ECO:0000313" key="9">
    <source>
        <dbReference type="Proteomes" id="UP000054717"/>
    </source>
</evidence>
<dbReference type="SUPFAM" id="SSF81273">
    <property type="entry name" value="H-NS histone-like proteins"/>
    <property type="match status" value="1"/>
</dbReference>
<dbReference type="EMBL" id="FCNZ02000020">
    <property type="protein sequence ID" value="SAL72416.1"/>
    <property type="molecule type" value="Genomic_DNA"/>
</dbReference>
<dbReference type="GO" id="GO:0009295">
    <property type="term" value="C:nucleoid"/>
    <property type="evidence" value="ECO:0007669"/>
    <property type="project" value="UniProtKB-SubCell"/>
</dbReference>
<feature type="compositionally biased region" description="Acidic residues" evidence="6">
    <location>
        <begin position="106"/>
        <end position="117"/>
    </location>
</feature>
<dbReference type="Proteomes" id="UP000054717">
    <property type="component" value="Unassembled WGS sequence"/>
</dbReference>
<keyword evidence="4" id="KW-0238">DNA-binding</keyword>
<keyword evidence="9" id="KW-1185">Reference proteome</keyword>
<evidence type="ECO:0000256" key="4">
    <source>
        <dbReference type="ARBA" id="ARBA00023125"/>
    </source>
</evidence>
<evidence type="ECO:0000256" key="1">
    <source>
        <dbReference type="ARBA" id="ARBA00004453"/>
    </source>
</evidence>
<keyword evidence="3" id="KW-0963">Cytoplasm</keyword>
<organism evidence="8 9">
    <name type="scientific">Caballeronia telluris</name>
    <dbReference type="NCBI Taxonomy" id="326475"/>
    <lineage>
        <taxon>Bacteria</taxon>
        <taxon>Pseudomonadati</taxon>
        <taxon>Pseudomonadota</taxon>
        <taxon>Betaproteobacteria</taxon>
        <taxon>Burkholderiales</taxon>
        <taxon>Burkholderiaceae</taxon>
        <taxon>Caballeronia</taxon>
    </lineage>
</organism>
<feature type="coiled-coil region" evidence="5">
    <location>
        <begin position="8"/>
        <end position="35"/>
    </location>
</feature>
<accession>A0A158JU98</accession>
<dbReference type="SMART" id="SM00528">
    <property type="entry name" value="HNS"/>
    <property type="match status" value="1"/>
</dbReference>
<comment type="similarity">
    <text evidence="2">Belongs to the histone-like protein H-NS family.</text>
</comment>
<protein>
    <submittedName>
        <fullName evidence="8">Histone family protein nucleoid-structuring protein H-NS</fullName>
    </submittedName>
</protein>
<keyword evidence="5" id="KW-0175">Coiled coil</keyword>
<name>A0A158JU98_9BURK</name>
<evidence type="ECO:0000313" key="8">
    <source>
        <dbReference type="EMBL" id="SAL72416.1"/>
    </source>
</evidence>
<feature type="region of interest" description="Disordered" evidence="6">
    <location>
        <begin position="102"/>
        <end position="132"/>
    </location>
</feature>
<dbReference type="GO" id="GO:0003677">
    <property type="term" value="F:DNA binding"/>
    <property type="evidence" value="ECO:0007669"/>
    <property type="project" value="UniProtKB-KW"/>
</dbReference>
<evidence type="ECO:0000259" key="7">
    <source>
        <dbReference type="SMART" id="SM00528"/>
    </source>
</evidence>
<evidence type="ECO:0000256" key="2">
    <source>
        <dbReference type="ARBA" id="ARBA00010610"/>
    </source>
</evidence>
<evidence type="ECO:0000256" key="6">
    <source>
        <dbReference type="SAM" id="MobiDB-lite"/>
    </source>
</evidence>
<dbReference type="PANTHER" id="PTHR38097:SF2">
    <property type="entry name" value="DNA-BINDING PROTEIN STPA"/>
    <property type="match status" value="1"/>
</dbReference>
<reference evidence="8" key="1">
    <citation type="submission" date="2016-01" db="EMBL/GenBank/DDBJ databases">
        <authorList>
            <person name="Peeters Charlotte."/>
        </authorList>
    </citation>
    <scope>NUCLEOTIDE SEQUENCE</scope>
    <source>
        <strain evidence="8">LMG 22936</strain>
    </source>
</reference>
<dbReference type="PANTHER" id="PTHR38097">
    <property type="match status" value="1"/>
</dbReference>
<dbReference type="Gene3D" id="4.10.430.30">
    <property type="match status" value="1"/>
</dbReference>
<evidence type="ECO:0000256" key="5">
    <source>
        <dbReference type="SAM" id="Coils"/>
    </source>
</evidence>